<evidence type="ECO:0000256" key="3">
    <source>
        <dbReference type="PROSITE-ProRule" id="PRU00023"/>
    </source>
</evidence>
<dbReference type="PROSITE" id="PS50088">
    <property type="entry name" value="ANK_REPEAT"/>
    <property type="match status" value="3"/>
</dbReference>
<dbReference type="Proteomes" id="UP000037460">
    <property type="component" value="Unassembled WGS sequence"/>
</dbReference>
<comment type="caution">
    <text evidence="4">The sequence shown here is derived from an EMBL/GenBank/DDBJ whole genome shotgun (WGS) entry which is preliminary data.</text>
</comment>
<dbReference type="SMART" id="SM00248">
    <property type="entry name" value="ANK"/>
    <property type="match status" value="4"/>
</dbReference>
<keyword evidence="1" id="KW-0677">Repeat</keyword>
<dbReference type="AlphaFoldDB" id="A0A0M0JQ95"/>
<dbReference type="Pfam" id="PF12796">
    <property type="entry name" value="Ank_2"/>
    <property type="match status" value="1"/>
</dbReference>
<proteinExistence type="predicted"/>
<dbReference type="PANTHER" id="PTHR24171:SF9">
    <property type="entry name" value="ANKYRIN REPEAT DOMAIN-CONTAINING PROTEIN 39"/>
    <property type="match status" value="1"/>
</dbReference>
<feature type="repeat" description="ANK" evidence="3">
    <location>
        <begin position="77"/>
        <end position="109"/>
    </location>
</feature>
<dbReference type="InterPro" id="IPR002110">
    <property type="entry name" value="Ankyrin_rpt"/>
</dbReference>
<evidence type="ECO:0000313" key="5">
    <source>
        <dbReference type="Proteomes" id="UP000037460"/>
    </source>
</evidence>
<dbReference type="PROSITE" id="PS50297">
    <property type="entry name" value="ANK_REP_REGION"/>
    <property type="match status" value="2"/>
</dbReference>
<evidence type="ECO:0000313" key="4">
    <source>
        <dbReference type="EMBL" id="KOO28428.1"/>
    </source>
</evidence>
<gene>
    <name evidence="4" type="ORF">Ctob_012014</name>
</gene>
<dbReference type="PRINTS" id="PR01415">
    <property type="entry name" value="ANKYRIN"/>
</dbReference>
<dbReference type="SUPFAM" id="SSF48403">
    <property type="entry name" value="Ankyrin repeat"/>
    <property type="match status" value="1"/>
</dbReference>
<organism evidence="4 5">
    <name type="scientific">Chrysochromulina tobinii</name>
    <dbReference type="NCBI Taxonomy" id="1460289"/>
    <lineage>
        <taxon>Eukaryota</taxon>
        <taxon>Haptista</taxon>
        <taxon>Haptophyta</taxon>
        <taxon>Prymnesiophyceae</taxon>
        <taxon>Prymnesiales</taxon>
        <taxon>Chrysochromulinaceae</taxon>
        <taxon>Chrysochromulina</taxon>
    </lineage>
</organism>
<dbReference type="EMBL" id="JWZX01002570">
    <property type="protein sequence ID" value="KOO28428.1"/>
    <property type="molecule type" value="Genomic_DNA"/>
</dbReference>
<keyword evidence="2 3" id="KW-0040">ANK repeat</keyword>
<protein>
    <submittedName>
        <fullName evidence="4">Ankyrin repeat protein</fullName>
    </submittedName>
</protein>
<keyword evidence="5" id="KW-1185">Reference proteome</keyword>
<sequence length="262" mass="28210">MLASTLLRTETLQDRGVGRVAKNVVVELHPPSSLHLAASGRFNHTAEAWEKLAEKMTPGDGTEALTMESLEERALPYQWTVLQCVARSGSVEDLERLIETGANVNVTDVQGSTPLHAAARAGAADRIETLIAAGANLEARDRWGHSPLHVACACDQPEAVRVLVLRGADVYAKDGPLLDGDTPYEVAASFGFKEACEVLKATERRRYKLAAGDSRMIPADSILLKVTPAAFSPKRMSTKPLAEPRWALVGSANPNPNWAGRP</sequence>
<dbReference type="Gene3D" id="1.25.40.20">
    <property type="entry name" value="Ankyrin repeat-containing domain"/>
    <property type="match status" value="2"/>
</dbReference>
<evidence type="ECO:0000256" key="1">
    <source>
        <dbReference type="ARBA" id="ARBA00022737"/>
    </source>
</evidence>
<accession>A0A0M0JQ95</accession>
<evidence type="ECO:0000256" key="2">
    <source>
        <dbReference type="ARBA" id="ARBA00023043"/>
    </source>
</evidence>
<feature type="repeat" description="ANK" evidence="3">
    <location>
        <begin position="143"/>
        <end position="175"/>
    </location>
</feature>
<reference evidence="5" key="1">
    <citation type="journal article" date="2015" name="PLoS Genet.">
        <title>Genome Sequence and Transcriptome Analyses of Chrysochromulina tobin: Metabolic Tools for Enhanced Algal Fitness in the Prominent Order Prymnesiales (Haptophyceae).</title>
        <authorList>
            <person name="Hovde B.T."/>
            <person name="Deodato C.R."/>
            <person name="Hunsperger H.M."/>
            <person name="Ryken S.A."/>
            <person name="Yost W."/>
            <person name="Jha R.K."/>
            <person name="Patterson J."/>
            <person name="Monnat R.J. Jr."/>
            <person name="Barlow S.B."/>
            <person name="Starkenburg S.R."/>
            <person name="Cattolico R.A."/>
        </authorList>
    </citation>
    <scope>NUCLEOTIDE SEQUENCE</scope>
    <source>
        <strain evidence="5">CCMP291</strain>
    </source>
</reference>
<name>A0A0M0JQ95_9EUKA</name>
<dbReference type="InterPro" id="IPR036770">
    <property type="entry name" value="Ankyrin_rpt-contain_sf"/>
</dbReference>
<feature type="repeat" description="ANK" evidence="3">
    <location>
        <begin position="110"/>
        <end position="142"/>
    </location>
</feature>
<dbReference type="PANTHER" id="PTHR24171">
    <property type="entry name" value="ANKYRIN REPEAT DOMAIN-CONTAINING PROTEIN 39-RELATED"/>
    <property type="match status" value="1"/>
</dbReference>
<dbReference type="OrthoDB" id="194358at2759"/>